<dbReference type="InterPro" id="IPR019404">
    <property type="entry name" value="Mediator_Med11"/>
</dbReference>
<keyword evidence="7 9" id="KW-0539">Nucleus</keyword>
<comment type="similarity">
    <text evidence="2 9">Belongs to the Mediator complex subunit 11 family.</text>
</comment>
<proteinExistence type="inferred from homology"/>
<keyword evidence="12" id="KW-1185">Reference proteome</keyword>
<evidence type="ECO:0000256" key="5">
    <source>
        <dbReference type="ARBA" id="ARBA00023159"/>
    </source>
</evidence>
<comment type="function">
    <text evidence="9">Component of the Mediator complex, a coactivator involved in the regulated transcription of nearly all RNA polymerase II-dependent genes. Mediator functions as a bridge to convey information from gene-specific regulatory proteins to the basal RNA polymerase II transcription machinery. Mediator is recruited to promoters by direct interactions with regulatory proteins and serves as a scaffold for the assembly of a functional pre-initiation complex with RNA polymerase II and the general transcription factors.</text>
</comment>
<evidence type="ECO:0000256" key="4">
    <source>
        <dbReference type="ARBA" id="ARBA00023015"/>
    </source>
</evidence>
<comment type="subcellular location">
    <subcellularLocation>
        <location evidence="1 9">Nucleus</location>
    </subcellularLocation>
</comment>
<sequence>MTAPMERIQVLDSIEKDIITCLQSAGQALIELSKEKSSLKQAESQTHQFLKTLGHVESKLTEQINYLTQVSTGQPHEGSGYASQKVLQMAWHRLEHVRSRVNELERIKNKHLQGRALLRPQPQLTQSQQNGTQPVGSATGAGTTG</sequence>
<comment type="caution">
    <text evidence="11">The sequence shown here is derived from an EMBL/GenBank/DDBJ whole genome shotgun (WGS) entry which is preliminary data.</text>
</comment>
<name>A0A2J7R479_9NEOP</name>
<dbReference type="PANTHER" id="PTHR22890">
    <property type="entry name" value="MEDIATOR OF RNA POLYMERASE II TRANSCRIPTION SUBUNIT 11"/>
    <property type="match status" value="1"/>
</dbReference>
<keyword evidence="4 9" id="KW-0805">Transcription regulation</keyword>
<organism evidence="11 12">
    <name type="scientific">Cryptotermes secundus</name>
    <dbReference type="NCBI Taxonomy" id="105785"/>
    <lineage>
        <taxon>Eukaryota</taxon>
        <taxon>Metazoa</taxon>
        <taxon>Ecdysozoa</taxon>
        <taxon>Arthropoda</taxon>
        <taxon>Hexapoda</taxon>
        <taxon>Insecta</taxon>
        <taxon>Pterygota</taxon>
        <taxon>Neoptera</taxon>
        <taxon>Polyneoptera</taxon>
        <taxon>Dictyoptera</taxon>
        <taxon>Blattodea</taxon>
        <taxon>Blattoidea</taxon>
        <taxon>Termitoidae</taxon>
        <taxon>Kalotermitidae</taxon>
        <taxon>Cryptotermitinae</taxon>
        <taxon>Cryptotermes</taxon>
    </lineage>
</organism>
<dbReference type="EMBL" id="NEVH01007815">
    <property type="protein sequence ID" value="PNF35625.1"/>
    <property type="molecule type" value="Genomic_DNA"/>
</dbReference>
<accession>A0A2J7R479</accession>
<feature type="region of interest" description="Disordered" evidence="10">
    <location>
        <begin position="115"/>
        <end position="145"/>
    </location>
</feature>
<keyword evidence="5 9" id="KW-0010">Activator</keyword>
<dbReference type="GO" id="GO:0016592">
    <property type="term" value="C:mediator complex"/>
    <property type="evidence" value="ECO:0007669"/>
    <property type="project" value="InterPro"/>
</dbReference>
<evidence type="ECO:0000256" key="7">
    <source>
        <dbReference type="ARBA" id="ARBA00023242"/>
    </source>
</evidence>
<dbReference type="GO" id="GO:0006357">
    <property type="term" value="P:regulation of transcription by RNA polymerase II"/>
    <property type="evidence" value="ECO:0007669"/>
    <property type="project" value="InterPro"/>
</dbReference>
<evidence type="ECO:0000256" key="10">
    <source>
        <dbReference type="SAM" id="MobiDB-lite"/>
    </source>
</evidence>
<dbReference type="Proteomes" id="UP000235965">
    <property type="component" value="Unassembled WGS sequence"/>
</dbReference>
<evidence type="ECO:0000256" key="2">
    <source>
        <dbReference type="ARBA" id="ARBA00008186"/>
    </source>
</evidence>
<evidence type="ECO:0000256" key="8">
    <source>
        <dbReference type="ARBA" id="ARBA00032011"/>
    </source>
</evidence>
<dbReference type="FunFam" id="1.10.287.3490:FF:000001">
    <property type="entry name" value="Mediator of RNA polymerase II transcription subunit 11"/>
    <property type="match status" value="1"/>
</dbReference>
<evidence type="ECO:0000313" key="11">
    <source>
        <dbReference type="EMBL" id="PNF35625.1"/>
    </source>
</evidence>
<dbReference type="Gene3D" id="1.10.287.3490">
    <property type="match status" value="1"/>
</dbReference>
<evidence type="ECO:0000256" key="6">
    <source>
        <dbReference type="ARBA" id="ARBA00023163"/>
    </source>
</evidence>
<keyword evidence="6 9" id="KW-0804">Transcription</keyword>
<comment type="subunit">
    <text evidence="9">Component of the Mediator complex.</text>
</comment>
<gene>
    <name evidence="9 11" type="primary">MED11</name>
    <name evidence="11" type="ORF">B7P43_G01881</name>
</gene>
<dbReference type="STRING" id="105785.A0A2J7R479"/>
<evidence type="ECO:0000313" key="12">
    <source>
        <dbReference type="Proteomes" id="UP000235965"/>
    </source>
</evidence>
<dbReference type="InParanoid" id="A0A2J7R479"/>
<dbReference type="Pfam" id="PF10280">
    <property type="entry name" value="Med11"/>
    <property type="match status" value="1"/>
</dbReference>
<dbReference type="OrthoDB" id="5418434at2759"/>
<evidence type="ECO:0000256" key="3">
    <source>
        <dbReference type="ARBA" id="ARBA00019621"/>
    </source>
</evidence>
<evidence type="ECO:0000256" key="9">
    <source>
        <dbReference type="RuleBase" id="RU364147"/>
    </source>
</evidence>
<feature type="compositionally biased region" description="Polar residues" evidence="10">
    <location>
        <begin position="122"/>
        <end position="136"/>
    </location>
</feature>
<dbReference type="GO" id="GO:0003712">
    <property type="term" value="F:transcription coregulator activity"/>
    <property type="evidence" value="ECO:0007669"/>
    <property type="project" value="InterPro"/>
</dbReference>
<reference evidence="11 12" key="1">
    <citation type="submission" date="2017-12" db="EMBL/GenBank/DDBJ databases">
        <title>Hemimetabolous genomes reveal molecular basis of termite eusociality.</title>
        <authorList>
            <person name="Harrison M.C."/>
            <person name="Jongepier E."/>
            <person name="Robertson H.M."/>
            <person name="Arning N."/>
            <person name="Bitard-Feildel T."/>
            <person name="Chao H."/>
            <person name="Childers C.P."/>
            <person name="Dinh H."/>
            <person name="Doddapaneni H."/>
            <person name="Dugan S."/>
            <person name="Gowin J."/>
            <person name="Greiner C."/>
            <person name="Han Y."/>
            <person name="Hu H."/>
            <person name="Hughes D.S.T."/>
            <person name="Huylmans A.-K."/>
            <person name="Kemena C."/>
            <person name="Kremer L.P.M."/>
            <person name="Lee S.L."/>
            <person name="Lopez-Ezquerra A."/>
            <person name="Mallet L."/>
            <person name="Monroy-Kuhn J.M."/>
            <person name="Moser A."/>
            <person name="Murali S.C."/>
            <person name="Muzny D.M."/>
            <person name="Otani S."/>
            <person name="Piulachs M.-D."/>
            <person name="Poelchau M."/>
            <person name="Qu J."/>
            <person name="Schaub F."/>
            <person name="Wada-Katsumata A."/>
            <person name="Worley K.C."/>
            <person name="Xie Q."/>
            <person name="Ylla G."/>
            <person name="Poulsen M."/>
            <person name="Gibbs R.A."/>
            <person name="Schal C."/>
            <person name="Richards S."/>
            <person name="Belles X."/>
            <person name="Korb J."/>
            <person name="Bornberg-Bauer E."/>
        </authorList>
    </citation>
    <scope>NUCLEOTIDE SEQUENCE [LARGE SCALE GENOMIC DNA]</scope>
    <source>
        <tissue evidence="11">Whole body</tissue>
    </source>
</reference>
<protein>
    <recommendedName>
        <fullName evidence="3 9">Mediator of RNA polymerase II transcription subunit 11</fullName>
    </recommendedName>
    <alternativeName>
        <fullName evidence="8 9">Mediator complex subunit 11</fullName>
    </alternativeName>
</protein>
<evidence type="ECO:0000256" key="1">
    <source>
        <dbReference type="ARBA" id="ARBA00004123"/>
    </source>
</evidence>
<dbReference type="AlphaFoldDB" id="A0A2J7R479"/>
<dbReference type="FunCoup" id="A0A2J7R479">
    <property type="interactions" value="484"/>
</dbReference>